<evidence type="ECO:0000313" key="2">
    <source>
        <dbReference type="Proteomes" id="UP000012313"/>
    </source>
</evidence>
<accession>N1WHX2</accession>
<evidence type="ECO:0000313" key="1">
    <source>
        <dbReference type="EMBL" id="EMY76922.1"/>
    </source>
</evidence>
<proteinExistence type="predicted"/>
<dbReference type="STRING" id="1218598.LEP1GSC060_3462"/>
<sequence length="160" mass="19158">MVKNPYYKKAAPMKCYLLSRVSVVENSDSFKEFIEKNRKRISGSIRSIEKRKEMLKESIEKIEITVKEYPKEVLIKNAISSYNSRKQLQGFDEMANDSDSWDFVRRITENYVRHELTHYDKIIMSHYGKVGKLRAYKHLKEMVTKKIYEIYPWLKTGELY</sequence>
<name>N1WHX2_9LEPT</name>
<dbReference type="Proteomes" id="UP000012313">
    <property type="component" value="Unassembled WGS sequence"/>
</dbReference>
<dbReference type="EMBL" id="AOHC02000041">
    <property type="protein sequence ID" value="EMY76922.1"/>
    <property type="molecule type" value="Genomic_DNA"/>
</dbReference>
<gene>
    <name evidence="1" type="ORF">LEP1GSC060_3462</name>
</gene>
<protein>
    <submittedName>
        <fullName evidence="1">Uncharacterized protein</fullName>
    </submittedName>
</protein>
<reference evidence="1" key="1">
    <citation type="submission" date="2013-03" db="EMBL/GenBank/DDBJ databases">
        <authorList>
            <person name="Harkins D.M."/>
            <person name="Durkin A.S."/>
            <person name="Brinkac L.M."/>
            <person name="Haft D.H."/>
            <person name="Selengut J.D."/>
            <person name="Sanka R."/>
            <person name="DePew J."/>
            <person name="Purushe J."/>
            <person name="Hartskeerl R.A."/>
            <person name="Ahmed A."/>
            <person name="van der Linden H."/>
            <person name="Goris M.G.A."/>
            <person name="Vinetz J.M."/>
            <person name="Sutton G.G."/>
            <person name="Nierman W.C."/>
            <person name="Fouts D.E."/>
        </authorList>
    </citation>
    <scope>NUCLEOTIDE SEQUENCE [LARGE SCALE GENOMIC DNA]</scope>
    <source>
        <strain evidence="1">ICFT</strain>
    </source>
</reference>
<comment type="caution">
    <text evidence="1">The sequence shown here is derived from an EMBL/GenBank/DDBJ whole genome shotgun (WGS) entry which is preliminary data.</text>
</comment>
<keyword evidence="2" id="KW-1185">Reference proteome</keyword>
<organism evidence="1 2">
    <name type="scientific">Leptospira weilii serovar Ranarum str. ICFT</name>
    <dbReference type="NCBI Taxonomy" id="1218598"/>
    <lineage>
        <taxon>Bacteria</taxon>
        <taxon>Pseudomonadati</taxon>
        <taxon>Spirochaetota</taxon>
        <taxon>Spirochaetia</taxon>
        <taxon>Leptospirales</taxon>
        <taxon>Leptospiraceae</taxon>
        <taxon>Leptospira</taxon>
    </lineage>
</organism>
<dbReference type="AlphaFoldDB" id="N1WHX2"/>